<name>A0A1G9HEG4_9BACT</name>
<dbReference type="InterPro" id="IPR000595">
    <property type="entry name" value="cNMP-bd_dom"/>
</dbReference>
<organism evidence="2 3">
    <name type="scientific">Siphonobacter aquaeclarae</name>
    <dbReference type="NCBI Taxonomy" id="563176"/>
    <lineage>
        <taxon>Bacteria</taxon>
        <taxon>Pseudomonadati</taxon>
        <taxon>Bacteroidota</taxon>
        <taxon>Cytophagia</taxon>
        <taxon>Cytophagales</taxon>
        <taxon>Cytophagaceae</taxon>
        <taxon>Siphonobacter</taxon>
    </lineage>
</organism>
<keyword evidence="2" id="KW-0808">Transferase</keyword>
<dbReference type="GO" id="GO:0016301">
    <property type="term" value="F:kinase activity"/>
    <property type="evidence" value="ECO:0007669"/>
    <property type="project" value="UniProtKB-KW"/>
</dbReference>
<dbReference type="InterPro" id="IPR014710">
    <property type="entry name" value="RmlC-like_jellyroll"/>
</dbReference>
<dbReference type="STRING" id="563176.SAMN04488090_0018"/>
<dbReference type="InterPro" id="IPR018490">
    <property type="entry name" value="cNMP-bd_dom_sf"/>
</dbReference>
<feature type="domain" description="Cyclic nucleotide-binding" evidence="1">
    <location>
        <begin position="10"/>
        <end position="113"/>
    </location>
</feature>
<sequence>MEDLIAYLRQFGHLSETDGERIRNLATVKSYPKGSYFAEAGKISRHIGYVTDGVFRVCYYDKTGDSYTRYFVYENRFVVDINSFRDETPSAEYIEAITDCRVILFSKEGFTELSSTIPGWHDLFHKITYYVLENKLKMTGNMLVQDAQTRYLTFLEHYPGLANRVPQAMLASFLGITPSSLSRIRRNIP</sequence>
<proteinExistence type="predicted"/>
<dbReference type="OrthoDB" id="758145at2"/>
<evidence type="ECO:0000259" key="1">
    <source>
        <dbReference type="PROSITE" id="PS50042"/>
    </source>
</evidence>
<dbReference type="Proteomes" id="UP000198901">
    <property type="component" value="Unassembled WGS sequence"/>
</dbReference>
<dbReference type="PROSITE" id="PS50042">
    <property type="entry name" value="CNMP_BINDING_3"/>
    <property type="match status" value="1"/>
</dbReference>
<evidence type="ECO:0000313" key="2">
    <source>
        <dbReference type="EMBL" id="SDL11236.1"/>
    </source>
</evidence>
<dbReference type="Gene3D" id="2.60.120.10">
    <property type="entry name" value="Jelly Rolls"/>
    <property type="match status" value="1"/>
</dbReference>
<protein>
    <submittedName>
        <fullName evidence="2">cAMP-binding domain of CRP or a regulatory subunit of cAMP-dependent protein kinases</fullName>
    </submittedName>
</protein>
<dbReference type="AlphaFoldDB" id="A0A1G9HEG4"/>
<dbReference type="CDD" id="cd00038">
    <property type="entry name" value="CAP_ED"/>
    <property type="match status" value="1"/>
</dbReference>
<keyword evidence="2" id="KW-0418">Kinase</keyword>
<dbReference type="EMBL" id="FNGS01000001">
    <property type="protein sequence ID" value="SDL11236.1"/>
    <property type="molecule type" value="Genomic_DNA"/>
</dbReference>
<dbReference type="RefSeq" id="WP_093196303.1">
    <property type="nucleotide sequence ID" value="NZ_FNGS01000001.1"/>
</dbReference>
<gene>
    <name evidence="2" type="ORF">SAMN04488090_0018</name>
</gene>
<reference evidence="2 3" key="1">
    <citation type="submission" date="2016-10" db="EMBL/GenBank/DDBJ databases">
        <authorList>
            <person name="de Groot N.N."/>
        </authorList>
    </citation>
    <scope>NUCLEOTIDE SEQUENCE [LARGE SCALE GENOMIC DNA]</scope>
    <source>
        <strain evidence="2 3">DSM 21668</strain>
    </source>
</reference>
<dbReference type="SUPFAM" id="SSF51206">
    <property type="entry name" value="cAMP-binding domain-like"/>
    <property type="match status" value="1"/>
</dbReference>
<dbReference type="Pfam" id="PF00027">
    <property type="entry name" value="cNMP_binding"/>
    <property type="match status" value="1"/>
</dbReference>
<evidence type="ECO:0000313" key="3">
    <source>
        <dbReference type="Proteomes" id="UP000198901"/>
    </source>
</evidence>
<keyword evidence="3" id="KW-1185">Reference proteome</keyword>
<accession>A0A1G9HEG4</accession>